<reference evidence="2 3" key="1">
    <citation type="submission" date="2015-12" db="EMBL/GenBank/DDBJ databases">
        <title>Draft genome of the nematode, Onchocerca flexuosa.</title>
        <authorList>
            <person name="Mitreva M."/>
        </authorList>
    </citation>
    <scope>NUCLEOTIDE SEQUENCE [LARGE SCALE GENOMIC DNA]</scope>
    <source>
        <strain evidence="2">Red Deer</strain>
    </source>
</reference>
<name>A0A183HDU6_9BILA</name>
<feature type="region of interest" description="Disordered" evidence="1">
    <location>
        <begin position="60"/>
        <end position="79"/>
    </location>
</feature>
<protein>
    <submittedName>
        <fullName evidence="4">Dirigent protein</fullName>
    </submittedName>
</protein>
<evidence type="ECO:0000313" key="3">
    <source>
        <dbReference type="Proteomes" id="UP000242913"/>
    </source>
</evidence>
<reference evidence="4" key="2">
    <citation type="submission" date="2016-06" db="UniProtKB">
        <authorList>
            <consortium name="WormBaseParasite"/>
        </authorList>
    </citation>
    <scope>IDENTIFICATION</scope>
</reference>
<accession>A0A183HDU6</accession>
<evidence type="ECO:0000313" key="2">
    <source>
        <dbReference type="EMBL" id="OZC10613.1"/>
    </source>
</evidence>
<evidence type="ECO:0000313" key="4">
    <source>
        <dbReference type="WBParaSite" id="OFLC_0000565701-mRNA-1"/>
    </source>
</evidence>
<sequence>MGLSLTAVGFAEFDFGLYRFKRDGTQQPTASSTTTHKFVLVISVNDAFTSANIGKKIRDWGEEESNGEKGMSDKNGWTAGGSSPAKIEIMLFPIIPSSL</sequence>
<organism evidence="4">
    <name type="scientific">Onchocerca flexuosa</name>
    <dbReference type="NCBI Taxonomy" id="387005"/>
    <lineage>
        <taxon>Eukaryota</taxon>
        <taxon>Metazoa</taxon>
        <taxon>Ecdysozoa</taxon>
        <taxon>Nematoda</taxon>
        <taxon>Chromadorea</taxon>
        <taxon>Rhabditida</taxon>
        <taxon>Spirurina</taxon>
        <taxon>Spiruromorpha</taxon>
        <taxon>Filarioidea</taxon>
        <taxon>Onchocercidae</taxon>
        <taxon>Onchocerca</taxon>
    </lineage>
</organism>
<proteinExistence type="predicted"/>
<dbReference type="AlphaFoldDB" id="A0A183HDU6"/>
<evidence type="ECO:0000256" key="1">
    <source>
        <dbReference type="SAM" id="MobiDB-lite"/>
    </source>
</evidence>
<keyword evidence="3" id="KW-1185">Reference proteome</keyword>
<gene>
    <name evidence="2" type="ORF">X798_02362</name>
</gene>
<dbReference type="Proteomes" id="UP000242913">
    <property type="component" value="Unassembled WGS sequence"/>
</dbReference>
<dbReference type="WBParaSite" id="OFLC_0000565701-mRNA-1">
    <property type="protein sequence ID" value="OFLC_0000565701-mRNA-1"/>
    <property type="gene ID" value="OFLC_0000565701"/>
</dbReference>
<dbReference type="EMBL" id="KZ269985">
    <property type="protein sequence ID" value="OZC10613.1"/>
    <property type="molecule type" value="Genomic_DNA"/>
</dbReference>
<feature type="compositionally biased region" description="Basic and acidic residues" evidence="1">
    <location>
        <begin position="60"/>
        <end position="72"/>
    </location>
</feature>